<dbReference type="Proteomes" id="UP000182983">
    <property type="component" value="Unassembled WGS sequence"/>
</dbReference>
<dbReference type="GO" id="GO:0016788">
    <property type="term" value="F:hydrolase activity, acting on ester bonds"/>
    <property type="evidence" value="ECO:0007669"/>
    <property type="project" value="InterPro"/>
</dbReference>
<dbReference type="Pfam" id="PF08282">
    <property type="entry name" value="Hydrolase_3"/>
    <property type="match status" value="1"/>
</dbReference>
<proteinExistence type="inferred from homology"/>
<keyword evidence="4" id="KW-0479">Metal-binding</keyword>
<dbReference type="SFLD" id="SFLDS00003">
    <property type="entry name" value="Haloacid_Dehalogenase"/>
    <property type="match status" value="1"/>
</dbReference>
<dbReference type="SUPFAM" id="SSF56784">
    <property type="entry name" value="HAD-like"/>
    <property type="match status" value="1"/>
</dbReference>
<evidence type="ECO:0000256" key="2">
    <source>
        <dbReference type="ARBA" id="ARBA00005893"/>
    </source>
</evidence>
<accession>A0A1H6H7X3</accession>
<dbReference type="InterPro" id="IPR050793">
    <property type="entry name" value="CMP-NeuNAc_synthase"/>
</dbReference>
<dbReference type="EMBL" id="FNWO01000003">
    <property type="protein sequence ID" value="SEH30073.1"/>
    <property type="molecule type" value="Genomic_DNA"/>
</dbReference>
<keyword evidence="6" id="KW-0460">Magnesium</keyword>
<dbReference type="SFLD" id="SFLDG01136">
    <property type="entry name" value="C1.6:_Phosphoserine_Phosphatas"/>
    <property type="match status" value="1"/>
</dbReference>
<dbReference type="InterPro" id="IPR036412">
    <property type="entry name" value="HAD-like_sf"/>
</dbReference>
<dbReference type="GO" id="GO:0008781">
    <property type="term" value="F:N-acylneuraminate cytidylyltransferase activity"/>
    <property type="evidence" value="ECO:0007669"/>
    <property type="project" value="TreeGrafter"/>
</dbReference>
<comment type="similarity">
    <text evidence="2">Belongs to the KdsC family.</text>
</comment>
<protein>
    <submittedName>
        <fullName evidence="7">3-deoxy-D-manno-octulosonate 8-phosphate phosphatase (KDO 8-P phosphatase)</fullName>
    </submittedName>
</protein>
<dbReference type="PANTHER" id="PTHR21485">
    <property type="entry name" value="HAD SUPERFAMILY MEMBERS CMAS AND KDSC"/>
    <property type="match status" value="1"/>
</dbReference>
<evidence type="ECO:0000256" key="3">
    <source>
        <dbReference type="ARBA" id="ARBA00011881"/>
    </source>
</evidence>
<evidence type="ECO:0000256" key="5">
    <source>
        <dbReference type="ARBA" id="ARBA00022801"/>
    </source>
</evidence>
<evidence type="ECO:0000313" key="8">
    <source>
        <dbReference type="Proteomes" id="UP000182983"/>
    </source>
</evidence>
<dbReference type="OrthoDB" id="9805604at2"/>
<name>A0A1H6H7X3_MAGFU</name>
<dbReference type="RefSeq" id="WP_074765913.1">
    <property type="nucleotide sequence ID" value="NZ_FNWO01000003.1"/>
</dbReference>
<dbReference type="Gene3D" id="3.40.50.1000">
    <property type="entry name" value="HAD superfamily/HAD-like"/>
    <property type="match status" value="1"/>
</dbReference>
<gene>
    <name evidence="7" type="ORF">SAMN04244559_00859</name>
</gene>
<dbReference type="InterPro" id="IPR010023">
    <property type="entry name" value="KdsC_fam"/>
</dbReference>
<dbReference type="SFLD" id="SFLDG01138">
    <property type="entry name" value="C1.6.2:_Deoxy-d-mannose-octulo"/>
    <property type="match status" value="1"/>
</dbReference>
<evidence type="ECO:0000313" key="7">
    <source>
        <dbReference type="EMBL" id="SEH30073.1"/>
    </source>
</evidence>
<sequence>MYIASANPSREVIGSILGLRMVLFDFDGVFTDNRVWTFEDGREAVSSSRFDGIGLRRLERSGVVPFVLSTEENPVVSARCRKLRIACVQGSADKGASLDRLLEEHGLTERQVGFLGNDVNDIPCLTRVGLPMVVSDAHPDVISYAMLRTNTPGGHGAVREVCDLIAKVRESHDI</sequence>
<evidence type="ECO:0000256" key="6">
    <source>
        <dbReference type="ARBA" id="ARBA00022842"/>
    </source>
</evidence>
<evidence type="ECO:0000256" key="4">
    <source>
        <dbReference type="ARBA" id="ARBA00022723"/>
    </source>
</evidence>
<comment type="cofactor">
    <cofactor evidence="1">
        <name>Mg(2+)</name>
        <dbReference type="ChEBI" id="CHEBI:18420"/>
    </cofactor>
</comment>
<dbReference type="GO" id="GO:0046872">
    <property type="term" value="F:metal ion binding"/>
    <property type="evidence" value="ECO:0007669"/>
    <property type="project" value="UniProtKB-KW"/>
</dbReference>
<dbReference type="InterPro" id="IPR023214">
    <property type="entry name" value="HAD_sf"/>
</dbReference>
<dbReference type="AlphaFoldDB" id="A0A1H6H7X3"/>
<reference evidence="8" key="1">
    <citation type="submission" date="2016-10" db="EMBL/GenBank/DDBJ databases">
        <authorList>
            <person name="Varghese N."/>
            <person name="Submissions S."/>
        </authorList>
    </citation>
    <scope>NUCLEOTIDE SEQUENCE [LARGE SCALE GENOMIC DNA]</scope>
    <source>
        <strain evidence="8">DSM 13234</strain>
    </source>
</reference>
<keyword evidence="8" id="KW-1185">Reference proteome</keyword>
<comment type="subunit">
    <text evidence="3">Homotetramer.</text>
</comment>
<evidence type="ECO:0000256" key="1">
    <source>
        <dbReference type="ARBA" id="ARBA00001946"/>
    </source>
</evidence>
<organism evidence="7 8">
    <name type="scientific">Magnetospirillum fulvum</name>
    <name type="common">Rhodospirillum fulvum</name>
    <dbReference type="NCBI Taxonomy" id="1082"/>
    <lineage>
        <taxon>Bacteria</taxon>
        <taxon>Pseudomonadati</taxon>
        <taxon>Pseudomonadota</taxon>
        <taxon>Alphaproteobacteria</taxon>
        <taxon>Rhodospirillales</taxon>
        <taxon>Rhodospirillaceae</taxon>
        <taxon>Magnetospirillum</taxon>
    </lineage>
</organism>
<keyword evidence="5" id="KW-0378">Hydrolase</keyword>
<dbReference type="PANTHER" id="PTHR21485:SF3">
    <property type="entry name" value="N-ACYLNEURAMINATE CYTIDYLYLTRANSFERASE"/>
    <property type="match status" value="1"/>
</dbReference>